<dbReference type="GeneID" id="98065483"/>
<dbReference type="SUPFAM" id="SSF55729">
    <property type="entry name" value="Acyl-CoA N-acyltransferases (Nat)"/>
    <property type="match status" value="1"/>
</dbReference>
<dbReference type="Proteomes" id="UP000192511">
    <property type="component" value="Unassembled WGS sequence"/>
</dbReference>
<dbReference type="EMBL" id="NBTX02000004">
    <property type="protein sequence ID" value="PNL62155.1"/>
    <property type="molecule type" value="Genomic_DNA"/>
</dbReference>
<reference evidence="1" key="1">
    <citation type="submission" date="2017-12" db="EMBL/GenBank/DDBJ databases">
        <title>FDA dAtabase for Regulatory Grade micrObial Sequences (FDA-ARGOS): Supporting development and validation of Infectious Disease Dx tests.</title>
        <authorList>
            <person name="Kerrigan L."/>
            <person name="Tallon L.J."/>
            <person name="Sadzewicz L."/>
            <person name="Sengamalay N."/>
            <person name="Ott S."/>
            <person name="Godinez A."/>
            <person name="Nagaraj S."/>
            <person name="Vavikolanu K."/>
            <person name="Vyas G."/>
            <person name="Nadendla S."/>
            <person name="Aluvathingal J."/>
            <person name="Sichtig H."/>
        </authorList>
    </citation>
    <scope>NUCLEOTIDE SEQUENCE [LARGE SCALE GENOMIC DNA]</scope>
    <source>
        <strain evidence="1">FDAARGOS_200</strain>
    </source>
</reference>
<dbReference type="InterPro" id="IPR039968">
    <property type="entry name" value="BcerS-like"/>
</dbReference>
<evidence type="ECO:0000313" key="2">
    <source>
        <dbReference type="Proteomes" id="UP000192511"/>
    </source>
</evidence>
<evidence type="ECO:0000313" key="1">
    <source>
        <dbReference type="EMBL" id="PNL62155.1"/>
    </source>
</evidence>
<gene>
    <name evidence="1" type="ORF">A6J39_013550</name>
</gene>
<comment type="caution">
    <text evidence="1">The sequence shown here is derived from an EMBL/GenBank/DDBJ whole genome shotgun (WGS) entry which is preliminary data.</text>
</comment>
<protein>
    <submittedName>
        <fullName evidence="1">N-acetyltransferase</fullName>
    </submittedName>
</protein>
<proteinExistence type="predicted"/>
<organism evidence="1 2">
    <name type="scientific">Legionella anisa</name>
    <dbReference type="NCBI Taxonomy" id="28082"/>
    <lineage>
        <taxon>Bacteria</taxon>
        <taxon>Pseudomonadati</taxon>
        <taxon>Pseudomonadota</taxon>
        <taxon>Gammaproteobacteria</taxon>
        <taxon>Legionellales</taxon>
        <taxon>Legionellaceae</taxon>
        <taxon>Legionella</taxon>
    </lineage>
</organism>
<dbReference type="RefSeq" id="WP_058388738.1">
    <property type="nucleotide sequence ID" value="NZ_CAAAHR010000040.1"/>
</dbReference>
<accession>A0AAX0WVY5</accession>
<name>A0AAX0WVY5_9GAMM</name>
<dbReference type="PANTHER" id="PTHR41368">
    <property type="entry name" value="PROTEIN YGHO"/>
    <property type="match status" value="1"/>
</dbReference>
<sequence>MSIDVVLCEKSKHFNDFLHVPFQLHKYNENWVPPLHHTIKRILDKKNPFYKEAEINHWVAYHGNKAVGRISAIINKLHHKIHDEKIAFWGFFECKNSNEVASALFKHAERWVVEQGMQGMRGPMNPSINYECGLQISAFDTKPYIMMPQNPEYYINLVEQEGYKKVKDLQAWTVGMDEIAFDPKKIQIIKKICEKYRITIRTINMKDFKNEIKLIVKIYNDAWAKNWGYLPLDVEEFYYLASELKSSILPNLIFIAEVEGEPCGFSVGLPDLNQLLIHARNGKLFPFNFLKLLWQFKVKKTINQGRVPLLGVLQKYQHLPIGGLLYYEYFRKIDQLDYQQGELSWILEDNHAMQAGLELINATHYKTYRIYEKSLVNIS</sequence>
<dbReference type="AlphaFoldDB" id="A0AAX0WVY5"/>
<dbReference type="Gene3D" id="3.40.630.30">
    <property type="match status" value="1"/>
</dbReference>
<keyword evidence="2" id="KW-1185">Reference proteome</keyword>
<dbReference type="InterPro" id="IPR016181">
    <property type="entry name" value="Acyl_CoA_acyltransferase"/>
</dbReference>
<dbReference type="PANTHER" id="PTHR41368:SF1">
    <property type="entry name" value="PROTEIN YGHO"/>
    <property type="match status" value="1"/>
</dbReference>